<evidence type="ECO:0000313" key="6">
    <source>
        <dbReference type="EMBL" id="MFD0928732.1"/>
    </source>
</evidence>
<comment type="similarity">
    <text evidence="1">Belongs to the Gfa family.</text>
</comment>
<evidence type="ECO:0000256" key="3">
    <source>
        <dbReference type="ARBA" id="ARBA00022833"/>
    </source>
</evidence>
<keyword evidence="4" id="KW-0456">Lyase</keyword>
<dbReference type="InterPro" id="IPR011057">
    <property type="entry name" value="Mss4-like_sf"/>
</dbReference>
<proteinExistence type="inferred from homology"/>
<gene>
    <name evidence="6" type="ORF">ACFQ1T_02955</name>
</gene>
<protein>
    <submittedName>
        <fullName evidence="6">GFA family protein</fullName>
    </submittedName>
</protein>
<accession>A0ABW3GF72</accession>
<dbReference type="Gene3D" id="3.90.1590.10">
    <property type="entry name" value="glutathione-dependent formaldehyde- activating enzyme (gfa)"/>
    <property type="match status" value="1"/>
</dbReference>
<keyword evidence="2" id="KW-0479">Metal-binding</keyword>
<evidence type="ECO:0000313" key="7">
    <source>
        <dbReference type="Proteomes" id="UP001597106"/>
    </source>
</evidence>
<organism evidence="6 7">
    <name type="scientific">Methylophilus glucosoxydans</name>
    <dbReference type="NCBI Taxonomy" id="752553"/>
    <lineage>
        <taxon>Bacteria</taxon>
        <taxon>Pseudomonadati</taxon>
        <taxon>Pseudomonadota</taxon>
        <taxon>Betaproteobacteria</taxon>
        <taxon>Nitrosomonadales</taxon>
        <taxon>Methylophilaceae</taxon>
        <taxon>Methylophilus</taxon>
    </lineage>
</organism>
<evidence type="ECO:0000256" key="1">
    <source>
        <dbReference type="ARBA" id="ARBA00005495"/>
    </source>
</evidence>
<keyword evidence="3" id="KW-0862">Zinc</keyword>
<evidence type="ECO:0000259" key="5">
    <source>
        <dbReference type="PROSITE" id="PS51891"/>
    </source>
</evidence>
<dbReference type="PROSITE" id="PS51891">
    <property type="entry name" value="CENP_V_GFA"/>
    <property type="match status" value="1"/>
</dbReference>
<comment type="caution">
    <text evidence="6">The sequence shown here is derived from an EMBL/GenBank/DDBJ whole genome shotgun (WGS) entry which is preliminary data.</text>
</comment>
<dbReference type="InterPro" id="IPR006913">
    <property type="entry name" value="CENP-V/GFA"/>
</dbReference>
<keyword evidence="7" id="KW-1185">Reference proteome</keyword>
<dbReference type="Proteomes" id="UP001597106">
    <property type="component" value="Unassembled WGS sequence"/>
</dbReference>
<dbReference type="PANTHER" id="PTHR33337:SF40">
    <property type="entry name" value="CENP-V_GFA DOMAIN-CONTAINING PROTEIN-RELATED"/>
    <property type="match status" value="1"/>
</dbReference>
<dbReference type="EMBL" id="JBHTJW010000002">
    <property type="protein sequence ID" value="MFD0928732.1"/>
    <property type="molecule type" value="Genomic_DNA"/>
</dbReference>
<evidence type="ECO:0000256" key="2">
    <source>
        <dbReference type="ARBA" id="ARBA00022723"/>
    </source>
</evidence>
<evidence type="ECO:0000256" key="4">
    <source>
        <dbReference type="ARBA" id="ARBA00023239"/>
    </source>
</evidence>
<dbReference type="Pfam" id="PF04828">
    <property type="entry name" value="GFA"/>
    <property type="match status" value="1"/>
</dbReference>
<reference evidence="7" key="1">
    <citation type="journal article" date="2019" name="Int. J. Syst. Evol. Microbiol.">
        <title>The Global Catalogue of Microorganisms (GCM) 10K type strain sequencing project: providing services to taxonomists for standard genome sequencing and annotation.</title>
        <authorList>
            <consortium name="The Broad Institute Genomics Platform"/>
            <consortium name="The Broad Institute Genome Sequencing Center for Infectious Disease"/>
            <person name="Wu L."/>
            <person name="Ma J."/>
        </authorList>
    </citation>
    <scope>NUCLEOTIDE SEQUENCE [LARGE SCALE GENOMIC DNA]</scope>
    <source>
        <strain evidence="7">CCUG 59685</strain>
    </source>
</reference>
<feature type="domain" description="CENP-V/GFA" evidence="5">
    <location>
        <begin position="9"/>
        <end position="125"/>
    </location>
</feature>
<name>A0ABW3GF72_9PROT</name>
<dbReference type="RefSeq" id="WP_313984763.1">
    <property type="nucleotide sequence ID" value="NZ_JBHTJW010000002.1"/>
</dbReference>
<sequence>MVTATHLHHRGSCLCETVHYEVRGALGELVYCHCQRCRKATGSAFIAVAPVPKANFTITQGETALKTYRSEAGVCRVFCSHCGSPIMAYRESAPDILRLRIGTLDTPLPTQVSAHIFVGSKADWHEIHDDAPQYVERP</sequence>
<dbReference type="SUPFAM" id="SSF51316">
    <property type="entry name" value="Mss4-like"/>
    <property type="match status" value="1"/>
</dbReference>
<dbReference type="PANTHER" id="PTHR33337">
    <property type="entry name" value="GFA DOMAIN-CONTAINING PROTEIN"/>
    <property type="match status" value="1"/>
</dbReference>